<keyword evidence="1" id="KW-0472">Membrane</keyword>
<evidence type="ECO:0000256" key="1">
    <source>
        <dbReference type="SAM" id="Phobius"/>
    </source>
</evidence>
<evidence type="ECO:0000313" key="2">
    <source>
        <dbReference type="EMBL" id="MFD1607444.1"/>
    </source>
</evidence>
<organism evidence="2 3">
    <name type="scientific">Oceanobacillus luteolus</name>
    <dbReference type="NCBI Taxonomy" id="1274358"/>
    <lineage>
        <taxon>Bacteria</taxon>
        <taxon>Bacillati</taxon>
        <taxon>Bacillota</taxon>
        <taxon>Bacilli</taxon>
        <taxon>Bacillales</taxon>
        <taxon>Bacillaceae</taxon>
        <taxon>Oceanobacillus</taxon>
    </lineage>
</organism>
<accession>A0ABW4HRL9</accession>
<reference evidence="3" key="1">
    <citation type="journal article" date="2019" name="Int. J. Syst. Evol. Microbiol.">
        <title>The Global Catalogue of Microorganisms (GCM) 10K type strain sequencing project: providing services to taxonomists for standard genome sequencing and annotation.</title>
        <authorList>
            <consortium name="The Broad Institute Genomics Platform"/>
            <consortium name="The Broad Institute Genome Sequencing Center for Infectious Disease"/>
            <person name="Wu L."/>
            <person name="Ma J."/>
        </authorList>
    </citation>
    <scope>NUCLEOTIDE SEQUENCE [LARGE SCALE GENOMIC DNA]</scope>
    <source>
        <strain evidence="3">CGMCC 1.12376</strain>
    </source>
</reference>
<evidence type="ECO:0000313" key="3">
    <source>
        <dbReference type="Proteomes" id="UP001597221"/>
    </source>
</evidence>
<dbReference type="RefSeq" id="WP_379596812.1">
    <property type="nucleotide sequence ID" value="NZ_JBHUDE010000035.1"/>
</dbReference>
<protein>
    <submittedName>
        <fullName evidence="2">Uncharacterized protein</fullName>
    </submittedName>
</protein>
<feature type="transmembrane region" description="Helical" evidence="1">
    <location>
        <begin position="43"/>
        <end position="63"/>
    </location>
</feature>
<feature type="transmembrane region" description="Helical" evidence="1">
    <location>
        <begin position="70"/>
        <end position="90"/>
    </location>
</feature>
<proteinExistence type="predicted"/>
<name>A0ABW4HRL9_9BACI</name>
<keyword evidence="1" id="KW-0812">Transmembrane</keyword>
<dbReference type="EMBL" id="JBHUDE010000035">
    <property type="protein sequence ID" value="MFD1607444.1"/>
    <property type="molecule type" value="Genomic_DNA"/>
</dbReference>
<feature type="transmembrane region" description="Helical" evidence="1">
    <location>
        <begin position="12"/>
        <end position="31"/>
    </location>
</feature>
<gene>
    <name evidence="2" type="ORF">ACFSBH_07250</name>
</gene>
<keyword evidence="3" id="KW-1185">Reference proteome</keyword>
<comment type="caution">
    <text evidence="2">The sequence shown here is derived from an EMBL/GenBank/DDBJ whole genome shotgun (WGS) entry which is preliminary data.</text>
</comment>
<sequence length="289" mass="33200">MNKLRTQNIIGWLSLMISLGFFFLQIGYLVISRKHQVEYVDDRLFYLINIICFVFLFLALLLLIKPRKKLKLVGASILFIFIVGQIYMLISSNQIVKNTVSVSPDWKHVLSIKENMENGDVVYYRDYYRILARPKEVLPHKIKGELKIEWLADDVAAITYETEDNTIQQFVATYGYRGDGLSYYEVGAVIHGKWQGENIELITGTEGLTVTEKGIQTLFEWDEMEQFGTLAIVLKKNNEAVWTVALNDNFEVPSDYSLPTEGNITLYKATMEDNELILLDYGGNPELVQ</sequence>
<dbReference type="Proteomes" id="UP001597221">
    <property type="component" value="Unassembled WGS sequence"/>
</dbReference>
<keyword evidence="1" id="KW-1133">Transmembrane helix</keyword>